<dbReference type="GO" id="GO:0046872">
    <property type="term" value="F:metal ion binding"/>
    <property type="evidence" value="ECO:0007669"/>
    <property type="project" value="UniProtKB-KW"/>
</dbReference>
<reference evidence="5" key="1">
    <citation type="journal article" date="2014" name="Int. J. Syst. Evol. Microbiol.">
        <title>Complete genome sequence of Corynebacterium casei LMG S-19264T (=DSM 44701T), isolated from a smear-ripened cheese.</title>
        <authorList>
            <consortium name="US DOE Joint Genome Institute (JGI-PGF)"/>
            <person name="Walter F."/>
            <person name="Albersmeier A."/>
            <person name="Kalinowski J."/>
            <person name="Ruckert C."/>
        </authorList>
    </citation>
    <scope>NUCLEOTIDE SEQUENCE</scope>
    <source>
        <strain evidence="5">CGMCC 4.7272</strain>
    </source>
</reference>
<dbReference type="SMART" id="SM00477">
    <property type="entry name" value="NUC"/>
    <property type="match status" value="1"/>
</dbReference>
<dbReference type="InterPro" id="IPR001604">
    <property type="entry name" value="Endo_G_ENPP1-like_dom"/>
</dbReference>
<dbReference type="Gene3D" id="3.40.570.10">
    <property type="entry name" value="Extracellular Endonuclease, subunit A"/>
    <property type="match status" value="1"/>
</dbReference>
<name>A0A917UNZ3_9ACTN</name>
<dbReference type="GO" id="GO:0016787">
    <property type="term" value="F:hydrolase activity"/>
    <property type="evidence" value="ECO:0007669"/>
    <property type="project" value="InterPro"/>
</dbReference>
<evidence type="ECO:0000259" key="3">
    <source>
        <dbReference type="SMART" id="SM00477"/>
    </source>
</evidence>
<dbReference type="CDD" id="cd00091">
    <property type="entry name" value="NUC"/>
    <property type="match status" value="1"/>
</dbReference>
<dbReference type="SMART" id="SM00892">
    <property type="entry name" value="Endonuclease_NS"/>
    <property type="match status" value="1"/>
</dbReference>
<accession>A0A917UNZ3</accession>
<evidence type="ECO:0008006" key="7">
    <source>
        <dbReference type="Google" id="ProtNLM"/>
    </source>
</evidence>
<dbReference type="InterPro" id="IPR044925">
    <property type="entry name" value="His-Me_finger_sf"/>
</dbReference>
<dbReference type="PANTHER" id="PTHR13966:SF5">
    <property type="entry name" value="ENDONUCLEASE G, MITOCHONDRIAL"/>
    <property type="match status" value="1"/>
</dbReference>
<feature type="binding site" evidence="2">
    <location>
        <position position="149"/>
    </location>
    <ligand>
        <name>Mg(2+)</name>
        <dbReference type="ChEBI" id="CHEBI:18420"/>
        <note>catalytic</note>
    </ligand>
</feature>
<evidence type="ECO:0000313" key="6">
    <source>
        <dbReference type="Proteomes" id="UP000625682"/>
    </source>
</evidence>
<proteinExistence type="predicted"/>
<dbReference type="GO" id="GO:0003676">
    <property type="term" value="F:nucleic acid binding"/>
    <property type="evidence" value="ECO:0007669"/>
    <property type="project" value="InterPro"/>
</dbReference>
<dbReference type="InterPro" id="IPR020821">
    <property type="entry name" value="ENPP1-3/EXOG-like_nuc-like"/>
</dbReference>
<dbReference type="SUPFAM" id="SSF54060">
    <property type="entry name" value="His-Me finger endonucleases"/>
    <property type="match status" value="1"/>
</dbReference>
<dbReference type="GO" id="GO:0004519">
    <property type="term" value="F:endonuclease activity"/>
    <property type="evidence" value="ECO:0007669"/>
    <property type="project" value="TreeGrafter"/>
</dbReference>
<dbReference type="InterPro" id="IPR040255">
    <property type="entry name" value="Non-specific_endonuclease"/>
</dbReference>
<dbReference type="RefSeq" id="WP_189152325.1">
    <property type="nucleotide sequence ID" value="NZ_BAABER010000071.1"/>
</dbReference>
<comment type="caution">
    <text evidence="5">The sequence shown here is derived from an EMBL/GenBank/DDBJ whole genome shotgun (WGS) entry which is preliminary data.</text>
</comment>
<feature type="domain" description="ENPP1-3/EXOG-like endonuclease/phosphodiesterase" evidence="3">
    <location>
        <begin position="52"/>
        <end position="271"/>
    </location>
</feature>
<dbReference type="EMBL" id="BMMU01000069">
    <property type="protein sequence ID" value="GGJ71399.1"/>
    <property type="molecule type" value="Genomic_DNA"/>
</dbReference>
<reference evidence="5" key="2">
    <citation type="submission" date="2020-09" db="EMBL/GenBank/DDBJ databases">
        <authorList>
            <person name="Sun Q."/>
            <person name="Zhou Y."/>
        </authorList>
    </citation>
    <scope>NUCLEOTIDE SEQUENCE</scope>
    <source>
        <strain evidence="5">CGMCC 4.7272</strain>
    </source>
</reference>
<dbReference type="AlphaFoldDB" id="A0A917UNZ3"/>
<dbReference type="Proteomes" id="UP000625682">
    <property type="component" value="Unassembled WGS sequence"/>
</dbReference>
<organism evidence="5 6">
    <name type="scientific">Streptomyces lacrimifluminis</name>
    <dbReference type="NCBI Taxonomy" id="1500077"/>
    <lineage>
        <taxon>Bacteria</taxon>
        <taxon>Bacillati</taxon>
        <taxon>Actinomycetota</taxon>
        <taxon>Actinomycetes</taxon>
        <taxon>Kitasatosporales</taxon>
        <taxon>Streptomycetaceae</taxon>
        <taxon>Streptomyces</taxon>
    </lineage>
</organism>
<dbReference type="PANTHER" id="PTHR13966">
    <property type="entry name" value="ENDONUCLEASE RELATED"/>
    <property type="match status" value="1"/>
</dbReference>
<gene>
    <name evidence="5" type="ORF">GCM10012282_80330</name>
</gene>
<protein>
    <recommendedName>
        <fullName evidence="7">DNA/RNA non-specific endonuclease</fullName>
    </recommendedName>
</protein>
<dbReference type="Pfam" id="PF01223">
    <property type="entry name" value="Endonuclease_NS"/>
    <property type="match status" value="1"/>
</dbReference>
<evidence type="ECO:0000256" key="2">
    <source>
        <dbReference type="PIRSR" id="PIRSR640255-2"/>
    </source>
</evidence>
<sequence length="296" mass="32674">MPTPPENPSLASETVSLQSLANRTGYDEDFLGVKVPLPLPAQNGVETVVLPYTHFSVIFRPDRRLAAATAVAIDGTQLTNMDRDDNWQFDPRLPESQQAGHLVYRDNPLDKGHMVRRLDPVWGDRTEAAAANADTFHYTNAAPQMDILNQGKKLWLGLEDFLLGHAKLFARKLSVFTGPVLEDSDPAYRGIKVPLRFWKVTAFIQNGHLSSTAYILDQTPDLSRDAAARAMAEAERAGDPPPLGAFRTFQVPVADVADITGLDLGPLPDADLLPQAVRAARRWTQLESYDDISLHQ</sequence>
<feature type="domain" description="DNA/RNA non-specific endonuclease/pyrophosphatase/phosphodiesterase" evidence="4">
    <location>
        <begin position="51"/>
        <end position="271"/>
    </location>
</feature>
<evidence type="ECO:0000256" key="1">
    <source>
        <dbReference type="PIRSR" id="PIRSR640255-1"/>
    </source>
</evidence>
<dbReference type="InterPro" id="IPR044929">
    <property type="entry name" value="DNA/RNA_non-sp_Endonuclease_sf"/>
</dbReference>
<keyword evidence="2" id="KW-0479">Metal-binding</keyword>
<evidence type="ECO:0000313" key="5">
    <source>
        <dbReference type="EMBL" id="GGJ71399.1"/>
    </source>
</evidence>
<keyword evidence="6" id="KW-1185">Reference proteome</keyword>
<feature type="active site" description="Proton acceptor" evidence="1">
    <location>
        <position position="113"/>
    </location>
</feature>
<evidence type="ECO:0000259" key="4">
    <source>
        <dbReference type="SMART" id="SM00892"/>
    </source>
</evidence>